<keyword evidence="2" id="KW-1185">Reference proteome</keyword>
<dbReference type="EMBL" id="JBDPGJ010000005">
    <property type="protein sequence ID" value="MEX0408084.1"/>
    <property type="molecule type" value="Genomic_DNA"/>
</dbReference>
<reference evidence="1 2" key="1">
    <citation type="submission" date="2024-05" db="EMBL/GenBank/DDBJ databases">
        <authorList>
            <person name="Jiang F."/>
        </authorList>
    </citation>
    <scope>NUCLEOTIDE SEQUENCE [LARGE SCALE GENOMIC DNA]</scope>
    <source>
        <strain evidence="1 2">LZ166</strain>
    </source>
</reference>
<proteinExistence type="predicted"/>
<dbReference type="Proteomes" id="UP001556692">
    <property type="component" value="Unassembled WGS sequence"/>
</dbReference>
<protein>
    <submittedName>
        <fullName evidence="1">Type II toxin-antitoxin system RelE/ParE family toxin</fullName>
    </submittedName>
</protein>
<gene>
    <name evidence="1" type="ORF">ABGN05_20710</name>
</gene>
<comment type="caution">
    <text evidence="1">The sequence shown here is derived from an EMBL/GenBank/DDBJ whole genome shotgun (WGS) entry which is preliminary data.</text>
</comment>
<dbReference type="Pfam" id="PF05973">
    <property type="entry name" value="Gp49"/>
    <property type="match status" value="1"/>
</dbReference>
<organism evidence="1 2">
    <name type="scientific">Aquibium pacificus</name>
    <dbReference type="NCBI Taxonomy" id="3153579"/>
    <lineage>
        <taxon>Bacteria</taxon>
        <taxon>Pseudomonadati</taxon>
        <taxon>Pseudomonadota</taxon>
        <taxon>Alphaproteobacteria</taxon>
        <taxon>Hyphomicrobiales</taxon>
        <taxon>Phyllobacteriaceae</taxon>
        <taxon>Aquibium</taxon>
    </lineage>
</organism>
<name>A0ABV3SQ62_9HYPH</name>
<dbReference type="InterPro" id="IPR009241">
    <property type="entry name" value="HigB-like"/>
</dbReference>
<accession>A0ABV3SQ62</accession>
<dbReference type="RefSeq" id="WP_367955965.1">
    <property type="nucleotide sequence ID" value="NZ_JBDPGJ010000005.1"/>
</dbReference>
<evidence type="ECO:0000313" key="1">
    <source>
        <dbReference type="EMBL" id="MEX0408084.1"/>
    </source>
</evidence>
<sequence length="117" mass="13618">MKRIVARFYRTDTGREPVRDWLFSLDAEDRKIVGKDIATVEFGWPVGMPICRPLHGGVFEVRSTIRSGKVEARTYFAIERDTLVLLHGVEGKQRQDDAIALARERLRDYRRRMAARQ</sequence>
<evidence type="ECO:0000313" key="2">
    <source>
        <dbReference type="Proteomes" id="UP001556692"/>
    </source>
</evidence>